<feature type="compositionally biased region" description="Basic and acidic residues" evidence="1">
    <location>
        <begin position="207"/>
        <end position="222"/>
    </location>
</feature>
<feature type="transmembrane region" description="Helical" evidence="2">
    <location>
        <begin position="761"/>
        <end position="778"/>
    </location>
</feature>
<evidence type="ECO:0000313" key="3">
    <source>
        <dbReference type="EMBL" id="KAF7684793.1"/>
    </source>
</evidence>
<sequence length="779" mass="90027">MLTPSNFRRYILGSIQEFPSNNSLFKIIKELINTNNRFYNLLLIIILTLFIVFVIAILRRKHVTGNFIYYVLGGIILYSAFCIEKSLQIKMERQSPIIHNKLLKKETPQTSFFDGFLKLERKLNGSYLAKSLNTIGISNIVNSKIDKDFDTIAITNRSGVMNESSYLNLMNSNDKLKIEHQEYDGKKIRNIEHKDEETTTVSSTNKTVEDNKSVDDSEDKKRSTSSKNKKNESKKIFKEKKNLVKSQSKNEENEKTLKNPENKLINETSGKKELVRKIEEKSTNGKDEVKNEELSFEPEIISKSKKKENDVSSIIKDKDIHQNDDSEYEGDEKERYLERINSNITFKKETDASYESLINDTKILKDKTMEYFIKFENIFNLFINESKKIKNEISSIDIALDLYPVEVQQFKAALEQKFSLVKENIVIDKSKLETDKPIVEYHLETPKLYTPNLKPIQSLFQKIRNTKKLFQSESNNLVEKSTGVLNSSKMKNLPILINPNSGSIHKNIDNIEIILVIQAILCLLLFVIQLCELTKFTFFFKFLILICLFGNIILGIVTMIYGQILEKSCINKEIPDCAKDSNLRIAGIIHILKKSLNIDPAKGNEDQVKLVQTEFKKIAYDADSIMKEMKKYIEESVSDVVFQKIMVFEDMFRKIDYLNPDFDTLMGNKVKKDDYYNLILDMRRMLERIKVNVKKINTGKIIDIYKNFAQLQFFFLNESANISQNIKSIIASDAKNVLAKKKIKCEKSVEMVCRGFELHDTLYATLIIVGGIFSILLAF</sequence>
<name>A0ABQ7I326_9MICR</name>
<evidence type="ECO:0000256" key="2">
    <source>
        <dbReference type="SAM" id="Phobius"/>
    </source>
</evidence>
<keyword evidence="2" id="KW-0812">Transmembrane</keyword>
<gene>
    <name evidence="3" type="ORF">TCON_0032</name>
</gene>
<evidence type="ECO:0000313" key="4">
    <source>
        <dbReference type="Proteomes" id="UP001516464"/>
    </source>
</evidence>
<dbReference type="Proteomes" id="UP001516464">
    <property type="component" value="Unassembled WGS sequence"/>
</dbReference>
<evidence type="ECO:0000256" key="1">
    <source>
        <dbReference type="SAM" id="MobiDB-lite"/>
    </source>
</evidence>
<feature type="compositionally biased region" description="Basic and acidic residues" evidence="1">
    <location>
        <begin position="229"/>
        <end position="261"/>
    </location>
</feature>
<organism evidence="3 4">
    <name type="scientific">Astathelohania contejeani</name>
    <dbReference type="NCBI Taxonomy" id="164912"/>
    <lineage>
        <taxon>Eukaryota</taxon>
        <taxon>Fungi</taxon>
        <taxon>Fungi incertae sedis</taxon>
        <taxon>Microsporidia</taxon>
        <taxon>Astathelohaniidae</taxon>
        <taxon>Astathelohania</taxon>
    </lineage>
</organism>
<accession>A0ABQ7I326</accession>
<keyword evidence="4" id="KW-1185">Reference proteome</keyword>
<feature type="transmembrane region" description="Helical" evidence="2">
    <location>
        <begin position="513"/>
        <end position="530"/>
    </location>
</feature>
<proteinExistence type="predicted"/>
<reference evidence="3 4" key="1">
    <citation type="submission" date="2019-01" db="EMBL/GenBank/DDBJ databases">
        <title>Genomes sequencing and comparative genomics of infectious freshwater microsporidia, Cucumispora dikerogammari and Thelohania contejeani.</title>
        <authorList>
            <person name="Cormier A."/>
            <person name="Giraud I."/>
            <person name="Wattier R."/>
            <person name="Teixeira M."/>
            <person name="Grandjean F."/>
            <person name="Rigaud T."/>
            <person name="Cordaux R."/>
        </authorList>
    </citation>
    <scope>NUCLEOTIDE SEQUENCE [LARGE SCALE GENOMIC DNA]</scope>
    <source>
        <strain evidence="3">T1</strain>
        <tissue evidence="3">Spores</tissue>
    </source>
</reference>
<feature type="transmembrane region" description="Helical" evidence="2">
    <location>
        <begin position="64"/>
        <end position="83"/>
    </location>
</feature>
<dbReference type="EMBL" id="SBIQ01000001">
    <property type="protein sequence ID" value="KAF7684793.1"/>
    <property type="molecule type" value="Genomic_DNA"/>
</dbReference>
<feature type="transmembrane region" description="Helical" evidence="2">
    <location>
        <begin position="542"/>
        <end position="562"/>
    </location>
</feature>
<feature type="region of interest" description="Disordered" evidence="1">
    <location>
        <begin position="189"/>
        <end position="269"/>
    </location>
</feature>
<keyword evidence="2" id="KW-0472">Membrane</keyword>
<comment type="caution">
    <text evidence="3">The sequence shown here is derived from an EMBL/GenBank/DDBJ whole genome shotgun (WGS) entry which is preliminary data.</text>
</comment>
<feature type="transmembrane region" description="Helical" evidence="2">
    <location>
        <begin position="38"/>
        <end position="58"/>
    </location>
</feature>
<protein>
    <submittedName>
        <fullName evidence="3">Uncharacterized protein</fullName>
    </submittedName>
</protein>
<keyword evidence="2" id="KW-1133">Transmembrane helix</keyword>